<reference evidence="1 2" key="1">
    <citation type="journal article" date="2024" name="G3 (Bethesda)">
        <title>Genome assembly of Hibiscus sabdariffa L. provides insights into metabolisms of medicinal natural products.</title>
        <authorList>
            <person name="Kim T."/>
        </authorList>
    </citation>
    <scope>NUCLEOTIDE SEQUENCE [LARGE SCALE GENOMIC DNA]</scope>
    <source>
        <strain evidence="1">TK-2024</strain>
        <tissue evidence="1">Old leaves</tissue>
    </source>
</reference>
<dbReference type="Proteomes" id="UP001396334">
    <property type="component" value="Unassembled WGS sequence"/>
</dbReference>
<dbReference type="EMBL" id="JBBPBN010000811">
    <property type="protein sequence ID" value="KAK8482150.1"/>
    <property type="molecule type" value="Genomic_DNA"/>
</dbReference>
<comment type="caution">
    <text evidence="1">The sequence shown here is derived from an EMBL/GenBank/DDBJ whole genome shotgun (WGS) entry which is preliminary data.</text>
</comment>
<organism evidence="1 2">
    <name type="scientific">Hibiscus sabdariffa</name>
    <name type="common">roselle</name>
    <dbReference type="NCBI Taxonomy" id="183260"/>
    <lineage>
        <taxon>Eukaryota</taxon>
        <taxon>Viridiplantae</taxon>
        <taxon>Streptophyta</taxon>
        <taxon>Embryophyta</taxon>
        <taxon>Tracheophyta</taxon>
        <taxon>Spermatophyta</taxon>
        <taxon>Magnoliopsida</taxon>
        <taxon>eudicotyledons</taxon>
        <taxon>Gunneridae</taxon>
        <taxon>Pentapetalae</taxon>
        <taxon>rosids</taxon>
        <taxon>malvids</taxon>
        <taxon>Malvales</taxon>
        <taxon>Malvaceae</taxon>
        <taxon>Malvoideae</taxon>
        <taxon>Hibiscus</taxon>
    </lineage>
</organism>
<gene>
    <name evidence="1" type="ORF">V6N11_027604</name>
</gene>
<accession>A0ABR1ZND0</accession>
<keyword evidence="2" id="KW-1185">Reference proteome</keyword>
<evidence type="ECO:0000313" key="2">
    <source>
        <dbReference type="Proteomes" id="UP001396334"/>
    </source>
</evidence>
<evidence type="ECO:0000313" key="1">
    <source>
        <dbReference type="EMBL" id="KAK8482150.1"/>
    </source>
</evidence>
<proteinExistence type="predicted"/>
<name>A0ABR1ZND0_9ROSI</name>
<sequence>MKPLKSQLSVFQPTAENHRRPSPQQRGRERKSEVSFSSSSPPSYNYNYIHKKSGEFEEESAIGVYALATLHGESSGDNGDEVEGFLALQTGLAWVSTLVCMSFLEVLGFWRRKSGEEDGLWRGGRDRRGE</sequence>
<protein>
    <submittedName>
        <fullName evidence="1">Uncharacterized protein</fullName>
    </submittedName>
</protein>